<keyword evidence="4" id="KW-1185">Reference proteome</keyword>
<feature type="compositionally biased region" description="Basic and acidic residues" evidence="2">
    <location>
        <begin position="144"/>
        <end position="154"/>
    </location>
</feature>
<feature type="compositionally biased region" description="Basic residues" evidence="2">
    <location>
        <begin position="415"/>
        <end position="432"/>
    </location>
</feature>
<evidence type="ECO:0000313" key="4">
    <source>
        <dbReference type="Proteomes" id="UP001175271"/>
    </source>
</evidence>
<feature type="region of interest" description="Disordered" evidence="2">
    <location>
        <begin position="391"/>
        <end position="434"/>
    </location>
</feature>
<sequence length="481" mass="54854">MDRKADKRAKSEAQRLESLYEKRKLDIERKNQISQALKNVDVKSKRTVFEDSDNDENIVLNTVQYHSTGNTEEADPSKNKNQWTLFEDSDAENDGTQNVDEFIKNRHVGKKGAKLMAMEARFGNDDRFRMDDRFAEDSDEEPSEEQRENQERLHVKKTELEILSKVVGKDLTSKLSEEKRKAEKKMLDMKFARFDPDNPEHVEWAQRKQVENYGEMKDENEAPPKKIAKKEEAPERLVEGRFFEVDRDFAADLKNKLQLGSSVQSMSFSFLDSIGRSSNADLDKSFGDEVIANLDTEKLPDSDELDIEDSEDDEAQPTISNAAEALDDAASLSLIRQKGVKPWFSFDALDNNVRSTVNNFRRTIPEDKLRANWQNIRTSIIKIYRSQKKSALKEDRKRKRTLDGAAAPTTLPKGVKNKAKRAPKKTGPKRGHNLYIAPKKAVAVEQARISAEVSKVINKKNEEMVKNVANDSVGRTDSGKK</sequence>
<evidence type="ECO:0000313" key="3">
    <source>
        <dbReference type="EMBL" id="KAK0422418.1"/>
    </source>
</evidence>
<protein>
    <submittedName>
        <fullName evidence="3">Uncharacterized protein</fullName>
    </submittedName>
</protein>
<evidence type="ECO:0000256" key="1">
    <source>
        <dbReference type="ARBA" id="ARBA00022884"/>
    </source>
</evidence>
<name>A0AA39M6B7_9BILA</name>
<dbReference type="GO" id="GO:0003723">
    <property type="term" value="F:RNA binding"/>
    <property type="evidence" value="ECO:0007669"/>
    <property type="project" value="UniProtKB-KW"/>
</dbReference>
<reference evidence="3" key="1">
    <citation type="submission" date="2023-06" db="EMBL/GenBank/DDBJ databases">
        <title>Genomic analysis of the entomopathogenic nematode Steinernema hermaphroditum.</title>
        <authorList>
            <person name="Schwarz E.M."/>
            <person name="Heppert J.K."/>
            <person name="Baniya A."/>
            <person name="Schwartz H.T."/>
            <person name="Tan C.-H."/>
            <person name="Antoshechkin I."/>
            <person name="Sternberg P.W."/>
            <person name="Goodrich-Blair H."/>
            <person name="Dillman A.R."/>
        </authorList>
    </citation>
    <scope>NUCLEOTIDE SEQUENCE</scope>
    <source>
        <strain evidence="3">PS9179</strain>
        <tissue evidence="3">Whole animal</tissue>
    </source>
</reference>
<feature type="compositionally biased region" description="Acidic residues" evidence="2">
    <location>
        <begin position="302"/>
        <end position="315"/>
    </location>
</feature>
<organism evidence="3 4">
    <name type="scientific">Steinernema hermaphroditum</name>
    <dbReference type="NCBI Taxonomy" id="289476"/>
    <lineage>
        <taxon>Eukaryota</taxon>
        <taxon>Metazoa</taxon>
        <taxon>Ecdysozoa</taxon>
        <taxon>Nematoda</taxon>
        <taxon>Chromadorea</taxon>
        <taxon>Rhabditida</taxon>
        <taxon>Tylenchina</taxon>
        <taxon>Panagrolaimomorpha</taxon>
        <taxon>Strongyloidoidea</taxon>
        <taxon>Steinernematidae</taxon>
        <taxon>Steinernema</taxon>
    </lineage>
</organism>
<proteinExistence type="predicted"/>
<feature type="region of interest" description="Disordered" evidence="2">
    <location>
        <begin position="462"/>
        <end position="481"/>
    </location>
</feature>
<feature type="region of interest" description="Disordered" evidence="2">
    <location>
        <begin position="128"/>
        <end position="154"/>
    </location>
</feature>
<keyword evidence="1" id="KW-0694">RNA-binding</keyword>
<dbReference type="PANTHER" id="PTHR48029">
    <property type="entry name" value="NUCLEOLAR PROTEIN 8"/>
    <property type="match status" value="1"/>
</dbReference>
<feature type="region of interest" description="Disordered" evidence="2">
    <location>
        <begin position="211"/>
        <end position="233"/>
    </location>
</feature>
<comment type="caution">
    <text evidence="3">The sequence shown here is derived from an EMBL/GenBank/DDBJ whole genome shotgun (WGS) entry which is preliminary data.</text>
</comment>
<feature type="compositionally biased region" description="Basic residues" evidence="2">
    <location>
        <begin position="391"/>
        <end position="400"/>
    </location>
</feature>
<evidence type="ECO:0000256" key="2">
    <source>
        <dbReference type="SAM" id="MobiDB-lite"/>
    </source>
</evidence>
<dbReference type="AlphaFoldDB" id="A0AA39M6B7"/>
<dbReference type="Pfam" id="PF09495">
    <property type="entry name" value="DUF2462"/>
    <property type="match status" value="1"/>
</dbReference>
<gene>
    <name evidence="3" type="ORF">QR680_007560</name>
</gene>
<dbReference type="EMBL" id="JAUCMV010000001">
    <property type="protein sequence ID" value="KAK0422418.1"/>
    <property type="molecule type" value="Genomic_DNA"/>
</dbReference>
<feature type="region of interest" description="Disordered" evidence="2">
    <location>
        <begin position="297"/>
        <end position="317"/>
    </location>
</feature>
<dbReference type="InterPro" id="IPR019034">
    <property type="entry name" value="UPF0390"/>
</dbReference>
<accession>A0AA39M6B7</accession>
<dbReference type="Proteomes" id="UP001175271">
    <property type="component" value="Unassembled WGS sequence"/>
</dbReference>
<dbReference type="PANTHER" id="PTHR48029:SF1">
    <property type="entry name" value="NUCLEOLAR PROTEIN 8"/>
    <property type="match status" value="1"/>
</dbReference>